<sequence length="73" mass="8620">MNPNQVKFNMLRLEVHLSSRFIMAAYIHSHVAVKHLKLVFLTSTSLFSRILEKHHPLSTSYKIYCRINMLHNI</sequence>
<name>A0AAN9PNC0_CLITE</name>
<gene>
    <name evidence="1" type="ORF">RJT34_14821</name>
</gene>
<comment type="caution">
    <text evidence="1">The sequence shown here is derived from an EMBL/GenBank/DDBJ whole genome shotgun (WGS) entry which is preliminary data.</text>
</comment>
<evidence type="ECO:0000313" key="1">
    <source>
        <dbReference type="EMBL" id="KAK7303903.1"/>
    </source>
</evidence>
<proteinExistence type="predicted"/>
<dbReference type="EMBL" id="JAYKXN010000003">
    <property type="protein sequence ID" value="KAK7303903.1"/>
    <property type="molecule type" value="Genomic_DNA"/>
</dbReference>
<accession>A0AAN9PNC0</accession>
<evidence type="ECO:0000313" key="2">
    <source>
        <dbReference type="Proteomes" id="UP001359559"/>
    </source>
</evidence>
<dbReference type="AlphaFoldDB" id="A0AAN9PNC0"/>
<dbReference type="Proteomes" id="UP001359559">
    <property type="component" value="Unassembled WGS sequence"/>
</dbReference>
<reference evidence="1 2" key="1">
    <citation type="submission" date="2024-01" db="EMBL/GenBank/DDBJ databases">
        <title>The genomes of 5 underutilized Papilionoideae crops provide insights into root nodulation and disease resistance.</title>
        <authorList>
            <person name="Yuan L."/>
        </authorList>
    </citation>
    <scope>NUCLEOTIDE SEQUENCE [LARGE SCALE GENOMIC DNA]</scope>
    <source>
        <strain evidence="1">LY-2023</strain>
        <tissue evidence="1">Leaf</tissue>
    </source>
</reference>
<protein>
    <submittedName>
        <fullName evidence="1">Uncharacterized protein</fullName>
    </submittedName>
</protein>
<keyword evidence="2" id="KW-1185">Reference proteome</keyword>
<organism evidence="1 2">
    <name type="scientific">Clitoria ternatea</name>
    <name type="common">Butterfly pea</name>
    <dbReference type="NCBI Taxonomy" id="43366"/>
    <lineage>
        <taxon>Eukaryota</taxon>
        <taxon>Viridiplantae</taxon>
        <taxon>Streptophyta</taxon>
        <taxon>Embryophyta</taxon>
        <taxon>Tracheophyta</taxon>
        <taxon>Spermatophyta</taxon>
        <taxon>Magnoliopsida</taxon>
        <taxon>eudicotyledons</taxon>
        <taxon>Gunneridae</taxon>
        <taxon>Pentapetalae</taxon>
        <taxon>rosids</taxon>
        <taxon>fabids</taxon>
        <taxon>Fabales</taxon>
        <taxon>Fabaceae</taxon>
        <taxon>Papilionoideae</taxon>
        <taxon>50 kb inversion clade</taxon>
        <taxon>NPAAA clade</taxon>
        <taxon>indigoferoid/millettioid clade</taxon>
        <taxon>Phaseoleae</taxon>
        <taxon>Clitoria</taxon>
    </lineage>
</organism>